<gene>
    <name evidence="2" type="ORF">K490DRAFT_63583</name>
</gene>
<keyword evidence="3" id="KW-1185">Reference proteome</keyword>
<dbReference type="EMBL" id="ML978714">
    <property type="protein sequence ID" value="KAF2089448.1"/>
    <property type="molecule type" value="Genomic_DNA"/>
</dbReference>
<proteinExistence type="predicted"/>
<dbReference type="AlphaFoldDB" id="A0A6A5YCL9"/>
<sequence length="222" mass="25047">MPIKAISYTQQMSSFSSYPDTASTLPISKMFSFAGIIRELIWKVIYGRTARRRAPTESESNTNTLSVTYEYDDIEDTHDSEIQDHPTETRSVSQRLPTPISTPSETDSRCAALLRVANLSPYDQAICQMILAMGQTKQAQEHAFEAFNLFSRMAENDPLNAPLVRLADFSESYSARLRWLNDPRWFMGAHKEEGGQLGKHEDGITEAPVEYDGLIEEGDEKI</sequence>
<dbReference type="Proteomes" id="UP000799776">
    <property type="component" value="Unassembled WGS sequence"/>
</dbReference>
<accession>A0A6A5YCL9</accession>
<protein>
    <submittedName>
        <fullName evidence="2">Uncharacterized protein</fullName>
    </submittedName>
</protein>
<evidence type="ECO:0000313" key="2">
    <source>
        <dbReference type="EMBL" id="KAF2089448.1"/>
    </source>
</evidence>
<evidence type="ECO:0000256" key="1">
    <source>
        <dbReference type="SAM" id="MobiDB-lite"/>
    </source>
</evidence>
<organism evidence="2 3">
    <name type="scientific">Saccharata proteae CBS 121410</name>
    <dbReference type="NCBI Taxonomy" id="1314787"/>
    <lineage>
        <taxon>Eukaryota</taxon>
        <taxon>Fungi</taxon>
        <taxon>Dikarya</taxon>
        <taxon>Ascomycota</taxon>
        <taxon>Pezizomycotina</taxon>
        <taxon>Dothideomycetes</taxon>
        <taxon>Dothideomycetes incertae sedis</taxon>
        <taxon>Botryosphaeriales</taxon>
        <taxon>Saccharataceae</taxon>
        <taxon>Saccharata</taxon>
    </lineage>
</organism>
<feature type="compositionally biased region" description="Polar residues" evidence="1">
    <location>
        <begin position="89"/>
        <end position="104"/>
    </location>
</feature>
<feature type="region of interest" description="Disordered" evidence="1">
    <location>
        <begin position="80"/>
        <end position="104"/>
    </location>
</feature>
<name>A0A6A5YCL9_9PEZI</name>
<evidence type="ECO:0000313" key="3">
    <source>
        <dbReference type="Proteomes" id="UP000799776"/>
    </source>
</evidence>
<reference evidence="2" key="1">
    <citation type="journal article" date="2020" name="Stud. Mycol.">
        <title>101 Dothideomycetes genomes: a test case for predicting lifestyles and emergence of pathogens.</title>
        <authorList>
            <person name="Haridas S."/>
            <person name="Albert R."/>
            <person name="Binder M."/>
            <person name="Bloem J."/>
            <person name="Labutti K."/>
            <person name="Salamov A."/>
            <person name="Andreopoulos B."/>
            <person name="Baker S."/>
            <person name="Barry K."/>
            <person name="Bills G."/>
            <person name="Bluhm B."/>
            <person name="Cannon C."/>
            <person name="Castanera R."/>
            <person name="Culley D."/>
            <person name="Daum C."/>
            <person name="Ezra D."/>
            <person name="Gonzalez J."/>
            <person name="Henrissat B."/>
            <person name="Kuo A."/>
            <person name="Liang C."/>
            <person name="Lipzen A."/>
            <person name="Lutzoni F."/>
            <person name="Magnuson J."/>
            <person name="Mondo S."/>
            <person name="Nolan M."/>
            <person name="Ohm R."/>
            <person name="Pangilinan J."/>
            <person name="Park H.-J."/>
            <person name="Ramirez L."/>
            <person name="Alfaro M."/>
            <person name="Sun H."/>
            <person name="Tritt A."/>
            <person name="Yoshinaga Y."/>
            <person name="Zwiers L.-H."/>
            <person name="Turgeon B."/>
            <person name="Goodwin S."/>
            <person name="Spatafora J."/>
            <person name="Crous P."/>
            <person name="Grigoriev I."/>
        </authorList>
    </citation>
    <scope>NUCLEOTIDE SEQUENCE</scope>
    <source>
        <strain evidence="2">CBS 121410</strain>
    </source>
</reference>